<evidence type="ECO:0000313" key="1">
    <source>
        <dbReference type="EMBL" id="MDQ0422288.1"/>
    </source>
</evidence>
<dbReference type="Proteomes" id="UP001238496">
    <property type="component" value="Unassembled WGS sequence"/>
</dbReference>
<organism evidence="1 2">
    <name type="scientific">Peteryoungia aggregata LMG 23059</name>
    <dbReference type="NCBI Taxonomy" id="1368425"/>
    <lineage>
        <taxon>Bacteria</taxon>
        <taxon>Pseudomonadati</taxon>
        <taxon>Pseudomonadota</taxon>
        <taxon>Alphaproteobacteria</taxon>
        <taxon>Hyphomicrobiales</taxon>
        <taxon>Rhizobiaceae</taxon>
        <taxon>Peteryoungia</taxon>
    </lineage>
</organism>
<name>A0ABU0GB05_9HYPH</name>
<proteinExistence type="predicted"/>
<dbReference type="NCBIfam" id="TIGR01634">
    <property type="entry name" value="tail_P2_I"/>
    <property type="match status" value="1"/>
</dbReference>
<protein>
    <submittedName>
        <fullName evidence="1">Phage tail-like protein</fullName>
    </submittedName>
</protein>
<keyword evidence="2" id="KW-1185">Reference proteome</keyword>
<dbReference type="InterPro" id="IPR006521">
    <property type="entry name" value="Tail_protein_I"/>
</dbReference>
<reference evidence="1 2" key="1">
    <citation type="submission" date="2023-07" db="EMBL/GenBank/DDBJ databases">
        <title>Genomic Encyclopedia of Type Strains, Phase IV (KMG-IV): sequencing the most valuable type-strain genomes for metagenomic binning, comparative biology and taxonomic classification.</title>
        <authorList>
            <person name="Goeker M."/>
        </authorList>
    </citation>
    <scope>NUCLEOTIDE SEQUENCE [LARGE SCALE GENOMIC DNA]</scope>
    <source>
        <strain evidence="1 2">DSM 1111</strain>
    </source>
</reference>
<dbReference type="RefSeq" id="WP_307374707.1">
    <property type="nucleotide sequence ID" value="NZ_JAUSUW010000010.1"/>
</dbReference>
<evidence type="ECO:0000313" key="2">
    <source>
        <dbReference type="Proteomes" id="UP001238496"/>
    </source>
</evidence>
<comment type="caution">
    <text evidence="1">The sequence shown here is derived from an EMBL/GenBank/DDBJ whole genome shotgun (WGS) entry which is preliminary data.</text>
</comment>
<accession>A0ABU0GB05</accession>
<dbReference type="EMBL" id="JAUSUW010000010">
    <property type="protein sequence ID" value="MDQ0422288.1"/>
    <property type="molecule type" value="Genomic_DNA"/>
</dbReference>
<sequence>MTFKPLHPSNVSPLRKTVEEAMVRAFEVQFDLRSIDDPEVTPPDFVPFIAWGVSTDLWDRNWPLERKRAVAKAWFRLHSKKGTLAGIREAVRYFDSLVVGVRRPPDAAYPDPTLTKVERENYLARFKQLRFYSYRERGIAQFGAYLCSGYRLPRLFPGGKAFPFVSDAATRVGPRVFVFDPEVGREIPVRRVQRTVELEERGAVVFDEVDLPGSAGVAAFVGAPPKAKTYTVDTGASGRRYSVEMDTTYLEQISEYHLTSVLPTEDPVSVRPRKQYVRGQRNIGQLFPAARSVRPQSINRPDDGIKRTFLPATSAGLRIFDQIFLHDRDRQVDKRGARTFIGAVRLGMPPFHASLKIQSQGRISRFAVQQFVNGFFVKTSKAKLTNTIEAVRLSKSLRDKINVTAKTMRPATVADRISIGTINVDTWVSDL</sequence>
<gene>
    <name evidence="1" type="ORF">J2045_003336</name>
</gene>
<dbReference type="Pfam" id="PF09684">
    <property type="entry name" value="Tail_P2_I"/>
    <property type="match status" value="1"/>
</dbReference>